<evidence type="ECO:0000256" key="3">
    <source>
        <dbReference type="ARBA" id="ARBA00022679"/>
    </source>
</evidence>
<dbReference type="RefSeq" id="WP_013257819.1">
    <property type="nucleotide sequence ID" value="NC_014365.1"/>
</dbReference>
<dbReference type="STRING" id="644282.Deba_0995"/>
<dbReference type="InterPro" id="IPR001173">
    <property type="entry name" value="Glyco_trans_2-like"/>
</dbReference>
<keyword evidence="3 5" id="KW-0808">Transferase</keyword>
<dbReference type="GO" id="GO:0016757">
    <property type="term" value="F:glycosyltransferase activity"/>
    <property type="evidence" value="ECO:0007669"/>
    <property type="project" value="UniProtKB-KW"/>
</dbReference>
<gene>
    <name evidence="5" type="ordered locus">Deba_0995</name>
</gene>
<comment type="similarity">
    <text evidence="1">Belongs to the glycosyltransferase 2 family.</text>
</comment>
<evidence type="ECO:0000256" key="2">
    <source>
        <dbReference type="ARBA" id="ARBA00022676"/>
    </source>
</evidence>
<dbReference type="eggNOG" id="COG1216">
    <property type="taxonomic scope" value="Bacteria"/>
</dbReference>
<evidence type="ECO:0000313" key="6">
    <source>
        <dbReference type="Proteomes" id="UP000009047"/>
    </source>
</evidence>
<keyword evidence="2" id="KW-0328">Glycosyltransferase</keyword>
<dbReference type="InterPro" id="IPR029044">
    <property type="entry name" value="Nucleotide-diphossugar_trans"/>
</dbReference>
<feature type="domain" description="Glycosyltransferase 2-like" evidence="4">
    <location>
        <begin position="11"/>
        <end position="177"/>
    </location>
</feature>
<protein>
    <submittedName>
        <fullName evidence="5">Glycosyl transferase family 2</fullName>
    </submittedName>
</protein>
<dbReference type="AlphaFoldDB" id="E1QFM9"/>
<accession>E1QFM9</accession>
<dbReference type="Proteomes" id="UP000009047">
    <property type="component" value="Chromosome"/>
</dbReference>
<reference evidence="5 6" key="1">
    <citation type="journal article" date="2010" name="Stand. Genomic Sci.">
        <title>Complete genome sequence of Desulfarculus baarsii type strain (2st14).</title>
        <authorList>
            <person name="Sun H."/>
            <person name="Spring S."/>
            <person name="Lapidus A."/>
            <person name="Davenport K."/>
            <person name="Del Rio T.G."/>
            <person name="Tice H."/>
            <person name="Nolan M."/>
            <person name="Copeland A."/>
            <person name="Cheng J.F."/>
            <person name="Lucas S."/>
            <person name="Tapia R."/>
            <person name="Goodwin L."/>
            <person name="Pitluck S."/>
            <person name="Ivanova N."/>
            <person name="Pagani I."/>
            <person name="Mavromatis K."/>
            <person name="Ovchinnikova G."/>
            <person name="Pati A."/>
            <person name="Chen A."/>
            <person name="Palaniappan K."/>
            <person name="Hauser L."/>
            <person name="Chang Y.J."/>
            <person name="Jeffries C.D."/>
            <person name="Detter J.C."/>
            <person name="Han C."/>
            <person name="Rohde M."/>
            <person name="Brambilla E."/>
            <person name="Goker M."/>
            <person name="Woyke T."/>
            <person name="Bristow J."/>
            <person name="Eisen J.A."/>
            <person name="Markowitz V."/>
            <person name="Hugenholtz P."/>
            <person name="Kyrpides N.C."/>
            <person name="Klenk H.P."/>
            <person name="Land M."/>
        </authorList>
    </citation>
    <scope>NUCLEOTIDE SEQUENCE [LARGE SCALE GENOMIC DNA]</scope>
    <source>
        <strain evidence="6">ATCC 33931 / DSM 2075 / LMG 7858 / VKM B-1802 / 2st14</strain>
    </source>
</reference>
<organism evidence="5 6">
    <name type="scientific">Desulfarculus baarsii (strain ATCC 33931 / DSM 2075 / LMG 7858 / VKM B-1802 / 2st14)</name>
    <dbReference type="NCBI Taxonomy" id="644282"/>
    <lineage>
        <taxon>Bacteria</taxon>
        <taxon>Pseudomonadati</taxon>
        <taxon>Thermodesulfobacteriota</taxon>
        <taxon>Desulfarculia</taxon>
        <taxon>Desulfarculales</taxon>
        <taxon>Desulfarculaceae</taxon>
        <taxon>Desulfarculus</taxon>
    </lineage>
</organism>
<evidence type="ECO:0000259" key="4">
    <source>
        <dbReference type="Pfam" id="PF00535"/>
    </source>
</evidence>
<dbReference type="Gene3D" id="3.90.550.10">
    <property type="entry name" value="Spore Coat Polysaccharide Biosynthesis Protein SpsA, Chain A"/>
    <property type="match status" value="1"/>
</dbReference>
<proteinExistence type="inferred from homology"/>
<evidence type="ECO:0000313" key="5">
    <source>
        <dbReference type="EMBL" id="ADK84365.1"/>
    </source>
</evidence>
<dbReference type="PANTHER" id="PTHR43179:SF12">
    <property type="entry name" value="GALACTOFURANOSYLTRANSFERASE GLFT2"/>
    <property type="match status" value="1"/>
</dbReference>
<keyword evidence="6" id="KW-1185">Reference proteome</keyword>
<dbReference type="EMBL" id="CP002085">
    <property type="protein sequence ID" value="ADK84365.1"/>
    <property type="molecule type" value="Genomic_DNA"/>
</dbReference>
<name>E1QFM9_DESB2</name>
<dbReference type="OrthoDB" id="9771846at2"/>
<dbReference type="PANTHER" id="PTHR43179">
    <property type="entry name" value="RHAMNOSYLTRANSFERASE WBBL"/>
    <property type="match status" value="1"/>
</dbReference>
<dbReference type="HOGENOM" id="CLU_023845_4_0_7"/>
<sequence>MVGTFRKALITVIIVNYNAKTHLARCLDALREQTVQDFHIVLVDNASTDGSLNEIYTNENLTVVRLAENVGFAAANNIGALRSQSEFIALLNPDAFPAPTWLEKLMEHAKAYPEYAAFGSTQLLDANSDLLDGAGDVLYFFGLPRRSKHLERAIPLPPTREVFSPCAAAALYRRHLFVGVGGLDEAFFCYCEDVDLGFRLRLRGYKCLQVADAIVRHVGGGSSGQISGFAERHGHRNALWMHIKNMPMPLLALTLPCHFIAEFAKAIFDIASPSRGRLAQRAHNVKCRIQGICEALAQIGPMMLQRRIIQEKRVISSCSVARTLCWRPWAS</sequence>
<dbReference type="CAZy" id="GT2">
    <property type="family name" value="Glycosyltransferase Family 2"/>
</dbReference>
<dbReference type="CDD" id="cd04186">
    <property type="entry name" value="GT_2_like_c"/>
    <property type="match status" value="1"/>
</dbReference>
<dbReference type="KEGG" id="dbr:Deba_0995"/>
<dbReference type="Pfam" id="PF00535">
    <property type="entry name" value="Glycos_transf_2"/>
    <property type="match status" value="1"/>
</dbReference>
<evidence type="ECO:0000256" key="1">
    <source>
        <dbReference type="ARBA" id="ARBA00006739"/>
    </source>
</evidence>
<dbReference type="SUPFAM" id="SSF53448">
    <property type="entry name" value="Nucleotide-diphospho-sugar transferases"/>
    <property type="match status" value="1"/>
</dbReference>